<evidence type="ECO:0000259" key="1">
    <source>
        <dbReference type="PROSITE" id="PS50097"/>
    </source>
</evidence>
<dbReference type="SUPFAM" id="SSF54695">
    <property type="entry name" value="POZ domain"/>
    <property type="match status" value="1"/>
</dbReference>
<dbReference type="InterPro" id="IPR042846">
    <property type="entry name" value="BTBD19"/>
</dbReference>
<reference evidence="2 3" key="1">
    <citation type="submission" date="2024-04" db="EMBL/GenBank/DDBJ databases">
        <authorList>
            <consortium name="Genoscope - CEA"/>
            <person name="William W."/>
        </authorList>
    </citation>
    <scope>NUCLEOTIDE SEQUENCE [LARGE SCALE GENOMIC DNA]</scope>
</reference>
<accession>A0AAV2IMB6</accession>
<dbReference type="Proteomes" id="UP001497497">
    <property type="component" value="Unassembled WGS sequence"/>
</dbReference>
<dbReference type="PROSITE" id="PS50097">
    <property type="entry name" value="BTB"/>
    <property type="match status" value="1"/>
</dbReference>
<dbReference type="EMBL" id="CAXITT010000865">
    <property type="protein sequence ID" value="CAL1546847.1"/>
    <property type="molecule type" value="Genomic_DNA"/>
</dbReference>
<dbReference type="SMART" id="SM00225">
    <property type="entry name" value="BTB"/>
    <property type="match status" value="1"/>
</dbReference>
<dbReference type="AlphaFoldDB" id="A0AAV2IMB6"/>
<feature type="domain" description="BTB" evidence="1">
    <location>
        <begin position="41"/>
        <end position="108"/>
    </location>
</feature>
<protein>
    <recommendedName>
        <fullName evidence="1">BTB domain-containing protein</fullName>
    </recommendedName>
</protein>
<dbReference type="InterPro" id="IPR011705">
    <property type="entry name" value="BACK"/>
</dbReference>
<gene>
    <name evidence="2" type="ORF">GSLYS_00020224001</name>
</gene>
<dbReference type="CDD" id="cd18294">
    <property type="entry name" value="BTB_POZ_BTBD19"/>
    <property type="match status" value="1"/>
</dbReference>
<dbReference type="InterPro" id="IPR011333">
    <property type="entry name" value="SKP1/BTB/POZ_sf"/>
</dbReference>
<dbReference type="Gene3D" id="1.25.40.420">
    <property type="match status" value="1"/>
</dbReference>
<proteinExistence type="predicted"/>
<comment type="caution">
    <text evidence="2">The sequence shown here is derived from an EMBL/GenBank/DDBJ whole genome shotgun (WGS) entry which is preliminary data.</text>
</comment>
<name>A0AAV2IMB6_LYMST</name>
<dbReference type="SMART" id="SM00875">
    <property type="entry name" value="BACK"/>
    <property type="match status" value="1"/>
</dbReference>
<evidence type="ECO:0000313" key="2">
    <source>
        <dbReference type="EMBL" id="CAL1546847.1"/>
    </source>
</evidence>
<dbReference type="CDD" id="cd18494">
    <property type="entry name" value="BACK_BTBD19"/>
    <property type="match status" value="1"/>
</dbReference>
<dbReference type="Pfam" id="PF07707">
    <property type="entry name" value="BACK"/>
    <property type="match status" value="1"/>
</dbReference>
<sequence>MSSSPQKKADMQSSVGDSLRVADITEFARMMKKLVNNKDFSDIKFVIGPNKKHIFAHRCILSARCAVFKAMFADKPEKDVPLVLSDMSSDIFLAMLEFIYTNCVTLSLNTATDVLATSLEYGLDELRDLCVDFLKENISVSNACDIMQAAVTYNQNDLKEQAMTFVEENTAEILKTKSFLEISEDTLVSIVRSSRLTMDEIDLYKAVKEWAKFSSAVNGKQPHEVARDAVKHLRLPLVSPDELKKLEEENKKDSFIPVASFSYAWKLHALKEGDKDDILSTCRHGTTTREHHKYLSHSKSK</sequence>
<dbReference type="Pfam" id="PF00651">
    <property type="entry name" value="BTB"/>
    <property type="match status" value="1"/>
</dbReference>
<evidence type="ECO:0000313" key="3">
    <source>
        <dbReference type="Proteomes" id="UP001497497"/>
    </source>
</evidence>
<dbReference type="InterPro" id="IPR000210">
    <property type="entry name" value="BTB/POZ_dom"/>
</dbReference>
<dbReference type="PANTHER" id="PTHR46965">
    <property type="entry name" value="BTB/POZ DOMAIN-CONTAINING PROTEIN 19"/>
    <property type="match status" value="1"/>
</dbReference>
<dbReference type="PANTHER" id="PTHR46965:SF1">
    <property type="entry name" value="BTB_POZ DOMAIN-CONTAINING PROTEIN 19"/>
    <property type="match status" value="1"/>
</dbReference>
<organism evidence="2 3">
    <name type="scientific">Lymnaea stagnalis</name>
    <name type="common">Great pond snail</name>
    <name type="synonym">Helix stagnalis</name>
    <dbReference type="NCBI Taxonomy" id="6523"/>
    <lineage>
        <taxon>Eukaryota</taxon>
        <taxon>Metazoa</taxon>
        <taxon>Spiralia</taxon>
        <taxon>Lophotrochozoa</taxon>
        <taxon>Mollusca</taxon>
        <taxon>Gastropoda</taxon>
        <taxon>Heterobranchia</taxon>
        <taxon>Euthyneura</taxon>
        <taxon>Panpulmonata</taxon>
        <taxon>Hygrophila</taxon>
        <taxon>Lymnaeoidea</taxon>
        <taxon>Lymnaeidae</taxon>
        <taxon>Lymnaea</taxon>
    </lineage>
</organism>
<dbReference type="Gene3D" id="3.30.710.10">
    <property type="entry name" value="Potassium Channel Kv1.1, Chain A"/>
    <property type="match status" value="1"/>
</dbReference>
<keyword evidence="3" id="KW-1185">Reference proteome</keyword>